<dbReference type="Pfam" id="PF21068">
    <property type="entry name" value="ATPgraspMvdD"/>
    <property type="match status" value="1"/>
</dbReference>
<dbReference type="Proteomes" id="UP000326169">
    <property type="component" value="Unassembled WGS sequence"/>
</dbReference>
<keyword evidence="4" id="KW-1185">Reference proteome</keyword>
<dbReference type="RefSeq" id="WP_006616446.1">
    <property type="nucleotide sequence ID" value="NZ_BIMW01000013.1"/>
</dbReference>
<dbReference type="Gene3D" id="3.30.470.20">
    <property type="entry name" value="ATP-grasp fold, B domain"/>
    <property type="match status" value="1"/>
</dbReference>
<evidence type="ECO:0000259" key="2">
    <source>
        <dbReference type="PROSITE" id="PS50975"/>
    </source>
</evidence>
<organism evidence="3 4">
    <name type="scientific">Limnospira platensis NIES-46</name>
    <dbReference type="NCBI Taxonomy" id="1236695"/>
    <lineage>
        <taxon>Bacteria</taxon>
        <taxon>Bacillati</taxon>
        <taxon>Cyanobacteriota</taxon>
        <taxon>Cyanophyceae</taxon>
        <taxon>Oscillatoriophycideae</taxon>
        <taxon>Oscillatoriales</taxon>
        <taxon>Sirenicapillariaceae</taxon>
        <taxon>Limnospira</taxon>
    </lineage>
</organism>
<accession>A0A5M3T3K4</accession>
<dbReference type="GeneID" id="301681398"/>
<dbReference type="InterPro" id="IPR011761">
    <property type="entry name" value="ATP-grasp"/>
</dbReference>
<evidence type="ECO:0000313" key="4">
    <source>
        <dbReference type="Proteomes" id="UP000326169"/>
    </source>
</evidence>
<gene>
    <name evidence="3" type="ORF">NIES46_04260</name>
</gene>
<dbReference type="Pfam" id="PF08443">
    <property type="entry name" value="RimK"/>
    <property type="match status" value="1"/>
</dbReference>
<dbReference type="EMBL" id="BIMW01000013">
    <property type="protein sequence ID" value="GCE92386.1"/>
    <property type="molecule type" value="Genomic_DNA"/>
</dbReference>
<dbReference type="InterPro" id="IPR048936">
    <property type="entry name" value="MvdD-like_ATPgrasp"/>
</dbReference>
<feature type="domain" description="ATP-grasp" evidence="2">
    <location>
        <begin position="136"/>
        <end position="327"/>
    </location>
</feature>
<dbReference type="PANTHER" id="PTHR21621">
    <property type="entry name" value="RIBOSOMAL PROTEIN S6 MODIFICATION PROTEIN"/>
    <property type="match status" value="1"/>
</dbReference>
<name>A0A5M3T3K4_LIMPL</name>
<protein>
    <recommendedName>
        <fullName evidence="2">ATP-grasp domain-containing protein</fullName>
    </recommendedName>
</protein>
<dbReference type="InterPro" id="IPR013651">
    <property type="entry name" value="ATP-grasp_RimK-type"/>
</dbReference>
<dbReference type="PANTHER" id="PTHR21621:SF0">
    <property type="entry name" value="BETA-CITRYLGLUTAMATE SYNTHASE B-RELATED"/>
    <property type="match status" value="1"/>
</dbReference>
<comment type="caution">
    <text evidence="3">The sequence shown here is derived from an EMBL/GenBank/DDBJ whole genome shotgun (WGS) entry which is preliminary data.</text>
</comment>
<dbReference type="PROSITE" id="PS50975">
    <property type="entry name" value="ATP_GRASP"/>
    <property type="match status" value="1"/>
</dbReference>
<keyword evidence="1" id="KW-0067">ATP-binding</keyword>
<dbReference type="SUPFAM" id="SSF56059">
    <property type="entry name" value="Glutathione synthetase ATP-binding domain-like"/>
    <property type="match status" value="1"/>
</dbReference>
<keyword evidence="1" id="KW-0547">Nucleotide-binding</keyword>
<evidence type="ECO:0000313" key="3">
    <source>
        <dbReference type="EMBL" id="GCE92386.1"/>
    </source>
</evidence>
<reference evidence="3 4" key="1">
    <citation type="journal article" date="2019" name="J Genomics">
        <title>The Draft Genome of a Hydrogen-producing Cyanobacterium, Arthrospira platensis NIES-46.</title>
        <authorList>
            <person name="Suzuki S."/>
            <person name="Yamaguchi H."/>
            <person name="Kawachi M."/>
        </authorList>
    </citation>
    <scope>NUCLEOTIDE SEQUENCE [LARGE SCALE GENOMIC DNA]</scope>
    <source>
        <strain evidence="3 4">NIES-46</strain>
    </source>
</reference>
<proteinExistence type="predicted"/>
<sequence>MIKPILVITDKCDVHADFVTIELRKLGGDIVRMNTQDMGCNSDFTLGKLDLAEPWHLKFHFKDSDKTVTSDSFDTIWYRKPEQVEPDSNITEEHAQVFVKEEYSYFLRSFYNLYSHKTWVNPFWNLRHSSQKLPNLELALKLGLKVPKTLITNNPEVAREFGENCQWDLLVKTFHFSGFVVNQTEAWHCFAKRIDKEQFLQFAKTISFAPTFLQQYIDKSIELRVTIIGEEVFTAAIHSQEIEKTKSDWRAIDSYQIKHTVYDLPVEIAQKLLAFNRHYSLVFSTFDMILTPEGEYYFLECNPNGQWYWIEELTQMPMAKTMAKLLMSI</sequence>
<evidence type="ECO:0000256" key="1">
    <source>
        <dbReference type="PROSITE-ProRule" id="PRU00409"/>
    </source>
</evidence>